<dbReference type="Proteomes" id="UP001497623">
    <property type="component" value="Unassembled WGS sequence"/>
</dbReference>
<dbReference type="PROSITE" id="PS51155">
    <property type="entry name" value="CHIT_BIND_RR_2"/>
    <property type="match status" value="1"/>
</dbReference>
<evidence type="ECO:0000256" key="1">
    <source>
        <dbReference type="ARBA" id="ARBA00022460"/>
    </source>
</evidence>
<reference evidence="5 6" key="1">
    <citation type="submission" date="2024-05" db="EMBL/GenBank/DDBJ databases">
        <authorList>
            <person name="Wallberg A."/>
        </authorList>
    </citation>
    <scope>NUCLEOTIDE SEQUENCE [LARGE SCALE GENOMIC DNA]</scope>
</reference>
<keyword evidence="4" id="KW-0732">Signal</keyword>
<dbReference type="Pfam" id="PF00379">
    <property type="entry name" value="Chitin_bind_4"/>
    <property type="match status" value="1"/>
</dbReference>
<feature type="non-terminal residue" evidence="5">
    <location>
        <position position="110"/>
    </location>
</feature>
<protein>
    <submittedName>
        <fullName evidence="5">Uncharacterized protein</fullName>
    </submittedName>
</protein>
<accession>A0AAV2Q8P0</accession>
<comment type="caution">
    <text evidence="5">The sequence shown here is derived from an EMBL/GenBank/DDBJ whole genome shotgun (WGS) entry which is preliminary data.</text>
</comment>
<dbReference type="AlphaFoldDB" id="A0AAV2Q8P0"/>
<organism evidence="5 6">
    <name type="scientific">Meganyctiphanes norvegica</name>
    <name type="common">Northern krill</name>
    <name type="synonym">Thysanopoda norvegica</name>
    <dbReference type="NCBI Taxonomy" id="48144"/>
    <lineage>
        <taxon>Eukaryota</taxon>
        <taxon>Metazoa</taxon>
        <taxon>Ecdysozoa</taxon>
        <taxon>Arthropoda</taxon>
        <taxon>Crustacea</taxon>
        <taxon>Multicrustacea</taxon>
        <taxon>Malacostraca</taxon>
        <taxon>Eumalacostraca</taxon>
        <taxon>Eucarida</taxon>
        <taxon>Euphausiacea</taxon>
        <taxon>Euphausiidae</taxon>
        <taxon>Meganyctiphanes</taxon>
    </lineage>
</organism>
<name>A0AAV2Q8P0_MEGNR</name>
<gene>
    <name evidence="5" type="ORF">MNOR_LOCUS9014</name>
</gene>
<feature type="signal peptide" evidence="4">
    <location>
        <begin position="1"/>
        <end position="21"/>
    </location>
</feature>
<dbReference type="PANTHER" id="PTHR10380:SF173">
    <property type="entry name" value="CUTICULAR PROTEIN 47EF, ISOFORM C-RELATED"/>
    <property type="match status" value="1"/>
</dbReference>
<evidence type="ECO:0000256" key="4">
    <source>
        <dbReference type="SAM" id="SignalP"/>
    </source>
</evidence>
<feature type="region of interest" description="Disordered" evidence="3">
    <location>
        <begin position="76"/>
        <end position="110"/>
    </location>
</feature>
<feature type="compositionally biased region" description="Acidic residues" evidence="3">
    <location>
        <begin position="79"/>
        <end position="91"/>
    </location>
</feature>
<proteinExistence type="predicted"/>
<dbReference type="EMBL" id="CAXKWB010004267">
    <property type="protein sequence ID" value="CAL4073076.1"/>
    <property type="molecule type" value="Genomic_DNA"/>
</dbReference>
<feature type="non-terminal residue" evidence="5">
    <location>
        <position position="1"/>
    </location>
</feature>
<dbReference type="InterPro" id="IPR000618">
    <property type="entry name" value="Insect_cuticle"/>
</dbReference>
<keyword evidence="6" id="KW-1185">Reference proteome</keyword>
<evidence type="ECO:0000313" key="6">
    <source>
        <dbReference type="Proteomes" id="UP001497623"/>
    </source>
</evidence>
<dbReference type="InterPro" id="IPR031311">
    <property type="entry name" value="CHIT_BIND_RR_consensus"/>
</dbReference>
<dbReference type="InterPro" id="IPR050468">
    <property type="entry name" value="Cuticle_Struct_Prot"/>
</dbReference>
<sequence>TQPNMKLMCIVLLGLVSVAWCRPSNDILDIDLSNHEHEQEGEAGVAVEGEYSWVHPNGQEFVVRYIADDNGFRVLDSELPAEPEEAEDDSAEPAAAVVKSAVPDSDEDDK</sequence>
<feature type="chain" id="PRO_5043573226" evidence="4">
    <location>
        <begin position="22"/>
        <end position="110"/>
    </location>
</feature>
<dbReference type="GO" id="GO:0008010">
    <property type="term" value="F:structural constituent of chitin-based larval cuticle"/>
    <property type="evidence" value="ECO:0007669"/>
    <property type="project" value="TreeGrafter"/>
</dbReference>
<evidence type="ECO:0000256" key="3">
    <source>
        <dbReference type="SAM" id="MobiDB-lite"/>
    </source>
</evidence>
<dbReference type="PROSITE" id="PS00233">
    <property type="entry name" value="CHIT_BIND_RR_1"/>
    <property type="match status" value="1"/>
</dbReference>
<evidence type="ECO:0000313" key="5">
    <source>
        <dbReference type="EMBL" id="CAL4073076.1"/>
    </source>
</evidence>
<dbReference type="PANTHER" id="PTHR10380">
    <property type="entry name" value="CUTICLE PROTEIN"/>
    <property type="match status" value="1"/>
</dbReference>
<evidence type="ECO:0000256" key="2">
    <source>
        <dbReference type="PROSITE-ProRule" id="PRU00497"/>
    </source>
</evidence>
<keyword evidence="1 2" id="KW-0193">Cuticle</keyword>
<dbReference type="GO" id="GO:0062129">
    <property type="term" value="C:chitin-based extracellular matrix"/>
    <property type="evidence" value="ECO:0007669"/>
    <property type="project" value="TreeGrafter"/>
</dbReference>